<dbReference type="Proteomes" id="UP000094236">
    <property type="component" value="Unassembled WGS sequence"/>
</dbReference>
<protein>
    <submittedName>
        <fullName evidence="1">Uncharacterized protein</fullName>
    </submittedName>
</protein>
<accession>A0A1E4U2P2</accession>
<sequence length="812" mass="93627">MTLPNELVQLYGWDFEAQVPEFEVGFEFEALTNERWKLEPTAANFLHGIVSFRSKLCGGFDGNTLKVCHLKSLDNFLLDVSELYLNEDDHLGDFTDYCLKSSIFEIEYSTENNDYEVSNRLSEEVLKEAIKLDDDTRMFMSRCLKPVKRKHDLKCIFPEKDELLNCDELIFSGTEYDGDLFDQLKLDLKSRKFDMKVQDIDETYKFDSFIPYGENFLDDIKGYTIPSLSLEPIIFKDFKLDAFIVDTTIDGVGADFPQSIVPALIENVWRIESSCESNISHSGDFLEEELNEIAISYKLNLPKMKQNEPNNSVAESCIDGFPIWIMPQLTLLNMDWVFFNNVNPDSLLNEILDSDFSKHITLIGNLESDHHCASKNKVKLFKIKQKLLEQDDVGYFESVNSIKHVSRNDSIHNRDTFMLASKELLQYEPESSERLSEKPATLSFSTEIVSTPGSMVVENSTIALELATSPELPDTTFLRPNKKRKKNKRKAAHTNNSIIEIDDLIKQKSMKKIDRMEFANGTNVTNFPMKDILTFSSNALDIDITRHEIPPDFDFDTLPTVDDEPENSRKSKLLNYQFESQRLIILNLSLRNKDKALFSLLSELGQLANSNLLVYEQEFSEDHNDFDIYLSSNLGLMIIKDIELTQYNVYTGNLLVVEELMQTAMQSKNIIILIQINSKHGSVDFEVISKFQKILSLLNIDSIISEDDAIIEVIFNFIKEYGYQSNFRDINFEGKKILQLDLAHAKDIMFLKECKINNPILIIDILKKINYDLKDFITMDFGKREATFSDIMSHDLLIWVDKIFNTTWSFEE</sequence>
<proteinExistence type="predicted"/>
<keyword evidence="2" id="KW-1185">Reference proteome</keyword>
<evidence type="ECO:0000313" key="2">
    <source>
        <dbReference type="Proteomes" id="UP000094236"/>
    </source>
</evidence>
<gene>
    <name evidence="1" type="ORF">PACTADRAFT_31661</name>
</gene>
<evidence type="ECO:0000313" key="1">
    <source>
        <dbReference type="EMBL" id="ODV98259.1"/>
    </source>
</evidence>
<name>A0A1E4U2P2_PACTA</name>
<reference evidence="2" key="1">
    <citation type="submission" date="2016-05" db="EMBL/GenBank/DDBJ databases">
        <title>Comparative genomics of biotechnologically important yeasts.</title>
        <authorList>
            <consortium name="DOE Joint Genome Institute"/>
            <person name="Riley R."/>
            <person name="Haridas S."/>
            <person name="Wolfe K.H."/>
            <person name="Lopes M.R."/>
            <person name="Hittinger C.T."/>
            <person name="Goker M."/>
            <person name="Salamov A."/>
            <person name="Wisecaver J."/>
            <person name="Long T.M."/>
            <person name="Aerts A.L."/>
            <person name="Barry K."/>
            <person name="Choi C."/>
            <person name="Clum A."/>
            <person name="Coughlan A.Y."/>
            <person name="Deshpande S."/>
            <person name="Douglass A.P."/>
            <person name="Hanson S.J."/>
            <person name="Klenk H.-P."/>
            <person name="Labutti K."/>
            <person name="Lapidus A."/>
            <person name="Lindquist E."/>
            <person name="Lipzen A."/>
            <person name="Meier-Kolthoff J.P."/>
            <person name="Ohm R.A."/>
            <person name="Otillar R.P."/>
            <person name="Pangilinan J."/>
            <person name="Peng Y."/>
            <person name="Rokas A."/>
            <person name="Rosa C.A."/>
            <person name="Scheuner C."/>
            <person name="Sibirny A.A."/>
            <person name="Slot J.C."/>
            <person name="Stielow J.B."/>
            <person name="Sun H."/>
            <person name="Kurtzman C.P."/>
            <person name="Blackwell M."/>
            <person name="Grigoriev I.V."/>
            <person name="Jeffries T.W."/>
        </authorList>
    </citation>
    <scope>NUCLEOTIDE SEQUENCE [LARGE SCALE GENOMIC DNA]</scope>
    <source>
        <strain evidence="2">NRRL Y-2460</strain>
    </source>
</reference>
<dbReference type="AlphaFoldDB" id="A0A1E4U2P2"/>
<organism evidence="1 2">
    <name type="scientific">Pachysolen tannophilus NRRL Y-2460</name>
    <dbReference type="NCBI Taxonomy" id="669874"/>
    <lineage>
        <taxon>Eukaryota</taxon>
        <taxon>Fungi</taxon>
        <taxon>Dikarya</taxon>
        <taxon>Ascomycota</taxon>
        <taxon>Saccharomycotina</taxon>
        <taxon>Pichiomycetes</taxon>
        <taxon>Pachysolenaceae</taxon>
        <taxon>Pachysolen</taxon>
    </lineage>
</organism>
<dbReference type="EMBL" id="KV454011">
    <property type="protein sequence ID" value="ODV98259.1"/>
    <property type="molecule type" value="Genomic_DNA"/>
</dbReference>